<evidence type="ECO:0000256" key="4">
    <source>
        <dbReference type="ARBA" id="ARBA00023125"/>
    </source>
</evidence>
<dbReference type="AlphaFoldDB" id="A0A4P9YUL2"/>
<accession>A0A4P9YUL2</accession>
<protein>
    <recommendedName>
        <fullName evidence="7">Transcription initiation factor IIF subunit alpha</fullName>
    </recommendedName>
</protein>
<dbReference type="SUPFAM" id="SSF50916">
    <property type="entry name" value="Rap30/74 interaction domains"/>
    <property type="match status" value="1"/>
</dbReference>
<evidence type="ECO:0000256" key="1">
    <source>
        <dbReference type="ARBA" id="ARBA00004123"/>
    </source>
</evidence>
<comment type="similarity">
    <text evidence="2 7">Belongs to the TFIIF alpha subunit family.</text>
</comment>
<feature type="compositionally biased region" description="Gly residues" evidence="8">
    <location>
        <begin position="229"/>
        <end position="242"/>
    </location>
</feature>
<feature type="region of interest" description="Disordered" evidence="8">
    <location>
        <begin position="220"/>
        <end position="378"/>
    </location>
</feature>
<evidence type="ECO:0000256" key="7">
    <source>
        <dbReference type="RuleBase" id="RU366044"/>
    </source>
</evidence>
<dbReference type="PANTHER" id="PTHR13011:SF0">
    <property type="entry name" value="GENERAL TRANSCRIPTION FACTOR IIF SUBUNIT 1"/>
    <property type="match status" value="1"/>
</dbReference>
<dbReference type="GO" id="GO:0003677">
    <property type="term" value="F:DNA binding"/>
    <property type="evidence" value="ECO:0007669"/>
    <property type="project" value="UniProtKB-KW"/>
</dbReference>
<feature type="compositionally biased region" description="Acidic residues" evidence="8">
    <location>
        <begin position="302"/>
        <end position="329"/>
    </location>
</feature>
<feature type="region of interest" description="Disordered" evidence="8">
    <location>
        <begin position="51"/>
        <end position="93"/>
    </location>
</feature>
<feature type="non-terminal residue" evidence="9">
    <location>
        <position position="378"/>
    </location>
</feature>
<dbReference type="GO" id="GO:0006367">
    <property type="term" value="P:transcription initiation at RNA polymerase II promoter"/>
    <property type="evidence" value="ECO:0007669"/>
    <property type="project" value="InterPro"/>
</dbReference>
<feature type="compositionally biased region" description="Acidic residues" evidence="8">
    <location>
        <begin position="347"/>
        <end position="357"/>
    </location>
</feature>
<name>A0A4P9YUL2_9FUNG</name>
<gene>
    <name evidence="9" type="ORF">SYNPS1DRAFT_30524</name>
</gene>
<evidence type="ECO:0000256" key="8">
    <source>
        <dbReference type="SAM" id="MobiDB-lite"/>
    </source>
</evidence>
<dbReference type="GO" id="GO:0005674">
    <property type="term" value="C:transcription factor TFIIF complex"/>
    <property type="evidence" value="ECO:0007669"/>
    <property type="project" value="TreeGrafter"/>
</dbReference>
<sequence>MRIFSRDPVEVRDLVPPVRMYRKDPRSMMWEAIRAKAEREAAAAAAVAASGDGATTMETDEAAASTSASAAANATATAKPGQRKKKMRPGDSIDTSVIAPYGGAAVNRRNLFKKRTRQVFLSKETSEVREERRRDNYPWCLEDFDGSHAFTGDLMGNQGSTAKYALFFFSEDGFRVVMADKWYRFTPKPKHRILTAEEAEELLQQQKKKENDRWLMHRFGKKDEEGEEGGGAGGSGGTGGGESSSKASEGGAIWRGGGGYRRDTARRGFRTVDRGESSLFTDDEDDEGDYKRKRHHQRGDIDELDFDIDQDFQDDEEGTQDLEQQDEETKEATRRQKDNYRLAEKSDLEEEDADEMDESSKGKQGEKLSSAGKEMRKI</sequence>
<keyword evidence="10" id="KW-1185">Reference proteome</keyword>
<proteinExistence type="inferred from homology"/>
<feature type="compositionally biased region" description="Low complexity" evidence="8">
    <location>
        <begin position="51"/>
        <end position="78"/>
    </location>
</feature>
<feature type="compositionally biased region" description="Basic and acidic residues" evidence="8">
    <location>
        <begin position="260"/>
        <end position="276"/>
    </location>
</feature>
<evidence type="ECO:0000256" key="2">
    <source>
        <dbReference type="ARBA" id="ARBA00005249"/>
    </source>
</evidence>
<evidence type="ECO:0000313" key="9">
    <source>
        <dbReference type="EMBL" id="RKP23723.1"/>
    </source>
</evidence>
<comment type="function">
    <text evidence="7">TFIIF is a general transcription initiation factor that binds to RNA polymerase II and helps to recruit it to the initiation complex in collaboration with TFIIB. It promotes transcription elongation.</text>
</comment>
<dbReference type="GO" id="GO:0001096">
    <property type="term" value="F:TFIIF-class transcription factor complex binding"/>
    <property type="evidence" value="ECO:0007669"/>
    <property type="project" value="TreeGrafter"/>
</dbReference>
<dbReference type="EMBL" id="KZ990740">
    <property type="protein sequence ID" value="RKP23723.1"/>
    <property type="molecule type" value="Genomic_DNA"/>
</dbReference>
<dbReference type="PANTHER" id="PTHR13011">
    <property type="entry name" value="TFIIF-ALPHA"/>
    <property type="match status" value="1"/>
</dbReference>
<dbReference type="Pfam" id="PF05793">
    <property type="entry name" value="TFIIF_alpha"/>
    <property type="match status" value="1"/>
</dbReference>
<dbReference type="InterPro" id="IPR008851">
    <property type="entry name" value="TFIIF-alpha"/>
</dbReference>
<dbReference type="Proteomes" id="UP000278143">
    <property type="component" value="Unassembled WGS sequence"/>
</dbReference>
<dbReference type="GO" id="GO:0032968">
    <property type="term" value="P:positive regulation of transcription elongation by RNA polymerase II"/>
    <property type="evidence" value="ECO:0007669"/>
    <property type="project" value="InterPro"/>
</dbReference>
<evidence type="ECO:0000313" key="10">
    <source>
        <dbReference type="Proteomes" id="UP000278143"/>
    </source>
</evidence>
<organism evidence="9 10">
    <name type="scientific">Syncephalis pseudoplumigaleata</name>
    <dbReference type="NCBI Taxonomy" id="1712513"/>
    <lineage>
        <taxon>Eukaryota</taxon>
        <taxon>Fungi</taxon>
        <taxon>Fungi incertae sedis</taxon>
        <taxon>Zoopagomycota</taxon>
        <taxon>Zoopagomycotina</taxon>
        <taxon>Zoopagomycetes</taxon>
        <taxon>Zoopagales</taxon>
        <taxon>Piptocephalidaceae</taxon>
        <taxon>Syncephalis</taxon>
    </lineage>
</organism>
<dbReference type="GO" id="GO:0016251">
    <property type="term" value="F:RNA polymerase II general transcription initiation factor activity"/>
    <property type="evidence" value="ECO:0007669"/>
    <property type="project" value="TreeGrafter"/>
</dbReference>
<keyword evidence="6 7" id="KW-0539">Nucleus</keyword>
<dbReference type="OrthoDB" id="76676at2759"/>
<evidence type="ECO:0000256" key="5">
    <source>
        <dbReference type="ARBA" id="ARBA00023163"/>
    </source>
</evidence>
<dbReference type="InterPro" id="IPR011039">
    <property type="entry name" value="TFIIF_interaction"/>
</dbReference>
<evidence type="ECO:0000256" key="3">
    <source>
        <dbReference type="ARBA" id="ARBA00023015"/>
    </source>
</evidence>
<comment type="subcellular location">
    <subcellularLocation>
        <location evidence="1 7">Nucleus</location>
    </subcellularLocation>
</comment>
<evidence type="ECO:0000256" key="6">
    <source>
        <dbReference type="ARBA" id="ARBA00023242"/>
    </source>
</evidence>
<keyword evidence="5 7" id="KW-0804">Transcription</keyword>
<keyword evidence="3 7" id="KW-0805">Transcription regulation</keyword>
<reference evidence="10" key="1">
    <citation type="journal article" date="2018" name="Nat. Microbiol.">
        <title>Leveraging single-cell genomics to expand the fungal tree of life.</title>
        <authorList>
            <person name="Ahrendt S.R."/>
            <person name="Quandt C.A."/>
            <person name="Ciobanu D."/>
            <person name="Clum A."/>
            <person name="Salamov A."/>
            <person name="Andreopoulos B."/>
            <person name="Cheng J.F."/>
            <person name="Woyke T."/>
            <person name="Pelin A."/>
            <person name="Henrissat B."/>
            <person name="Reynolds N.K."/>
            <person name="Benny G.L."/>
            <person name="Smith M.E."/>
            <person name="James T.Y."/>
            <person name="Grigoriev I.V."/>
        </authorList>
    </citation>
    <scope>NUCLEOTIDE SEQUENCE [LARGE SCALE GENOMIC DNA]</scope>
    <source>
        <strain evidence="10">Benny S71-1</strain>
    </source>
</reference>
<keyword evidence="4 7" id="KW-0238">DNA-binding</keyword>
<feature type="compositionally biased region" description="Low complexity" evidence="8">
    <location>
        <begin position="243"/>
        <end position="252"/>
    </location>
</feature>
<feature type="compositionally biased region" description="Basic and acidic residues" evidence="8">
    <location>
        <begin position="330"/>
        <end position="346"/>
    </location>
</feature>